<keyword evidence="1" id="KW-1133">Transmembrane helix</keyword>
<comment type="caution">
    <text evidence="2">The sequence shown here is derived from an EMBL/GenBank/DDBJ whole genome shotgun (WGS) entry which is preliminary data.</text>
</comment>
<accession>A0ABX0GXV0</accession>
<dbReference type="EMBL" id="JAANNP010000028">
    <property type="protein sequence ID" value="NHC15398.1"/>
    <property type="molecule type" value="Genomic_DNA"/>
</dbReference>
<name>A0ABX0GXV0_9ACTN</name>
<evidence type="ECO:0000313" key="3">
    <source>
        <dbReference type="Proteomes" id="UP000800981"/>
    </source>
</evidence>
<dbReference type="Proteomes" id="UP000800981">
    <property type="component" value="Unassembled WGS sequence"/>
</dbReference>
<keyword evidence="1" id="KW-0812">Transmembrane</keyword>
<proteinExistence type="predicted"/>
<dbReference type="InterPro" id="IPR012340">
    <property type="entry name" value="NA-bd_OB-fold"/>
</dbReference>
<gene>
    <name evidence="2" type="ORF">G9H71_16580</name>
</gene>
<keyword evidence="3" id="KW-1185">Reference proteome</keyword>
<keyword evidence="1" id="KW-0472">Membrane</keyword>
<feature type="transmembrane region" description="Helical" evidence="1">
    <location>
        <begin position="42"/>
        <end position="61"/>
    </location>
</feature>
<sequence>MQRLVLEQQHGLQFLLGEPGSLVGNALALPSTVGGPVNSSEVVFLIAAGVGFALLAVTLVLGEILGHGLDSGHEVVATHGIEVPGDPLPAGLATPEGDGPSWLSTRVLTAALTGFGVVGYCAVAVGLPQPAAWPVAAIGGVGLGAAVQVLVLRPLARQQSNSLISSSTYEGLAGRVTLRIPEGGSGQVSFRDASGARVVRTASAPGEPALERGTAVFIALATERGVVVTPAPALDEEV</sequence>
<dbReference type="Gene3D" id="2.40.50.140">
    <property type="entry name" value="Nucleic acid-binding proteins"/>
    <property type="match status" value="1"/>
</dbReference>
<feature type="transmembrane region" description="Helical" evidence="1">
    <location>
        <begin position="131"/>
        <end position="152"/>
    </location>
</feature>
<reference evidence="2 3" key="1">
    <citation type="submission" date="2020-03" db="EMBL/GenBank/DDBJ databases">
        <title>Two novel Motilibacter sp.</title>
        <authorList>
            <person name="Liu S."/>
        </authorList>
    </citation>
    <scope>NUCLEOTIDE SEQUENCE [LARGE SCALE GENOMIC DNA]</scope>
    <source>
        <strain evidence="2 3">E257</strain>
    </source>
</reference>
<evidence type="ECO:0000256" key="1">
    <source>
        <dbReference type="SAM" id="Phobius"/>
    </source>
</evidence>
<evidence type="ECO:0000313" key="2">
    <source>
        <dbReference type="EMBL" id="NHC15398.1"/>
    </source>
</evidence>
<organism evidence="2 3">
    <name type="scientific">Motilibacter deserti</name>
    <dbReference type="NCBI Taxonomy" id="2714956"/>
    <lineage>
        <taxon>Bacteria</taxon>
        <taxon>Bacillati</taxon>
        <taxon>Actinomycetota</taxon>
        <taxon>Actinomycetes</taxon>
        <taxon>Motilibacterales</taxon>
        <taxon>Motilibacteraceae</taxon>
        <taxon>Motilibacter</taxon>
    </lineage>
</organism>
<protein>
    <submittedName>
        <fullName evidence="2">YqiJ family protein</fullName>
    </submittedName>
</protein>